<dbReference type="OrthoDB" id="5835829at2759"/>
<proteinExistence type="inferred from homology"/>
<organism evidence="5 6">
    <name type="scientific">Cinnamomum micranthum f. kanehirae</name>
    <dbReference type="NCBI Taxonomy" id="337451"/>
    <lineage>
        <taxon>Eukaryota</taxon>
        <taxon>Viridiplantae</taxon>
        <taxon>Streptophyta</taxon>
        <taxon>Embryophyta</taxon>
        <taxon>Tracheophyta</taxon>
        <taxon>Spermatophyta</taxon>
        <taxon>Magnoliopsida</taxon>
        <taxon>Magnoliidae</taxon>
        <taxon>Laurales</taxon>
        <taxon>Lauraceae</taxon>
        <taxon>Cinnamomum</taxon>
    </lineage>
</organism>
<comment type="caution">
    <text evidence="5">The sequence shown here is derived from an EMBL/GenBank/DDBJ whole genome shotgun (WGS) entry which is preliminary data.</text>
</comment>
<dbReference type="PROSITE" id="PS00375">
    <property type="entry name" value="UDPGT"/>
    <property type="match status" value="1"/>
</dbReference>
<sequence>MASLEITPTSIEVSNTTTACAPSTTHVVLLPFMSKGHTISFLHLARLLLNRNITITIFTTPANSPFIRSSLSNTTATVLELPFPQTPPNVPPGVESTDKLPSMSLFLPFVHATKFLQPHFEQALSTLLPHVSCIIHDGFLTWAQLSSSKVNVPSLVFYGMNTFSLTMSRLIVKHQPQKAVESDDELFSMPCFPNIKFCKRDLKGPFNETELKGPLFEFVMGCQRSTNQSSGIVVNSFYELESAYVDFFNREFNPRVWCVGPVCTASPLNQPESLEKPRWVQWLDDRKAKQRPVLYVAFGTQAEISQTQLMEIGIGLERAGVDFLWVVRVKEVELGDGYEGRVAERGMVVREWVEQRQILEHEIVTGFLSHCGWNSVLESICAEVPVLAWPMIAEQHWNAKMVVEELGIGLRVEEEGGGGVVGWERVREIVRELMMGERGKEVLKKVKELGQKAKRAVEEGGSSWRSLGLMLDEVSWKS</sequence>
<dbReference type="PANTHER" id="PTHR48047">
    <property type="entry name" value="GLYCOSYLTRANSFERASE"/>
    <property type="match status" value="1"/>
</dbReference>
<dbReference type="CDD" id="cd03784">
    <property type="entry name" value="GT1_Gtf-like"/>
    <property type="match status" value="1"/>
</dbReference>
<evidence type="ECO:0000313" key="5">
    <source>
        <dbReference type="EMBL" id="RWR85164.1"/>
    </source>
</evidence>
<evidence type="ECO:0000256" key="1">
    <source>
        <dbReference type="ARBA" id="ARBA00009995"/>
    </source>
</evidence>
<evidence type="ECO:0000313" key="6">
    <source>
        <dbReference type="Proteomes" id="UP000283530"/>
    </source>
</evidence>
<dbReference type="Gene3D" id="3.40.50.2000">
    <property type="entry name" value="Glycogen Phosphorylase B"/>
    <property type="match status" value="2"/>
</dbReference>
<evidence type="ECO:0000256" key="4">
    <source>
        <dbReference type="RuleBase" id="RU362057"/>
    </source>
</evidence>
<keyword evidence="3" id="KW-0328">Glycosyltransferase</keyword>
<dbReference type="EMBL" id="QPKB01000005">
    <property type="protein sequence ID" value="RWR85164.1"/>
    <property type="molecule type" value="Genomic_DNA"/>
</dbReference>
<accession>A0A443P311</accession>
<dbReference type="AlphaFoldDB" id="A0A443P311"/>
<evidence type="ECO:0000256" key="2">
    <source>
        <dbReference type="ARBA" id="ARBA00022679"/>
    </source>
</evidence>
<comment type="similarity">
    <text evidence="1 3">Belongs to the UDP-glycosyltransferase family.</text>
</comment>
<dbReference type="FunFam" id="3.40.50.2000:FF:000107">
    <property type="entry name" value="Glycosyltransferase"/>
    <property type="match status" value="1"/>
</dbReference>
<dbReference type="PANTHER" id="PTHR48047:SF51">
    <property type="entry name" value="GLYCOSYLTRANSFERASE"/>
    <property type="match status" value="1"/>
</dbReference>
<keyword evidence="2 3" id="KW-0808">Transferase</keyword>
<protein>
    <recommendedName>
        <fullName evidence="4">Glycosyltransferase</fullName>
        <ecNumber evidence="4">2.4.1.-</ecNumber>
    </recommendedName>
</protein>
<dbReference type="SUPFAM" id="SSF53756">
    <property type="entry name" value="UDP-Glycosyltransferase/glycogen phosphorylase"/>
    <property type="match status" value="1"/>
</dbReference>
<dbReference type="Proteomes" id="UP000283530">
    <property type="component" value="Unassembled WGS sequence"/>
</dbReference>
<evidence type="ECO:0000256" key="3">
    <source>
        <dbReference type="RuleBase" id="RU003718"/>
    </source>
</evidence>
<reference evidence="5 6" key="1">
    <citation type="journal article" date="2019" name="Nat. Plants">
        <title>Stout camphor tree genome fills gaps in understanding of flowering plant genome evolution.</title>
        <authorList>
            <person name="Chaw S.M."/>
            <person name="Liu Y.C."/>
            <person name="Wu Y.W."/>
            <person name="Wang H.Y."/>
            <person name="Lin C.I."/>
            <person name="Wu C.S."/>
            <person name="Ke H.M."/>
            <person name="Chang L.Y."/>
            <person name="Hsu C.Y."/>
            <person name="Yang H.T."/>
            <person name="Sudianto E."/>
            <person name="Hsu M.H."/>
            <person name="Wu K.P."/>
            <person name="Wang L.N."/>
            <person name="Leebens-Mack J.H."/>
            <person name="Tsai I.J."/>
        </authorList>
    </citation>
    <scope>NUCLEOTIDE SEQUENCE [LARGE SCALE GENOMIC DNA]</scope>
    <source>
        <strain evidence="6">cv. Chaw 1501</strain>
        <tissue evidence="5">Young leaves</tissue>
    </source>
</reference>
<keyword evidence="6" id="KW-1185">Reference proteome</keyword>
<dbReference type="STRING" id="337451.A0A443P311"/>
<name>A0A443P311_9MAGN</name>
<dbReference type="Pfam" id="PF00201">
    <property type="entry name" value="UDPGT"/>
    <property type="match status" value="1"/>
</dbReference>
<dbReference type="EC" id="2.4.1.-" evidence="4"/>
<gene>
    <name evidence="5" type="ORF">CKAN_01401500</name>
</gene>
<dbReference type="InterPro" id="IPR035595">
    <property type="entry name" value="UDP_glycos_trans_CS"/>
</dbReference>
<dbReference type="GO" id="GO:0035251">
    <property type="term" value="F:UDP-glucosyltransferase activity"/>
    <property type="evidence" value="ECO:0007669"/>
    <property type="project" value="TreeGrafter"/>
</dbReference>
<dbReference type="InterPro" id="IPR002213">
    <property type="entry name" value="UDP_glucos_trans"/>
</dbReference>